<dbReference type="AlphaFoldDB" id="A0A852ZTA4"/>
<reference evidence="2 3" key="1">
    <citation type="submission" date="2020-07" db="EMBL/GenBank/DDBJ databases">
        <title>Sequencing the genomes of 1000 actinobacteria strains.</title>
        <authorList>
            <person name="Klenk H.-P."/>
        </authorList>
    </citation>
    <scope>NUCLEOTIDE SEQUENCE [LARGE SCALE GENOMIC DNA]</scope>
    <source>
        <strain evidence="2 3">DSM 42178</strain>
    </source>
</reference>
<dbReference type="RefSeq" id="WP_179814288.1">
    <property type="nucleotide sequence ID" value="NZ_JACBZD010000001.1"/>
</dbReference>
<name>A0A852ZTA4_9ACTN</name>
<keyword evidence="1" id="KW-0812">Transmembrane</keyword>
<accession>A0A852ZTA4</accession>
<feature type="transmembrane region" description="Helical" evidence="1">
    <location>
        <begin position="34"/>
        <end position="56"/>
    </location>
</feature>
<dbReference type="Proteomes" id="UP000567795">
    <property type="component" value="Unassembled WGS sequence"/>
</dbReference>
<evidence type="ECO:0000313" key="2">
    <source>
        <dbReference type="EMBL" id="NYI05569.1"/>
    </source>
</evidence>
<organism evidence="2 3">
    <name type="scientific">Allostreptomyces psammosilenae</name>
    <dbReference type="NCBI Taxonomy" id="1892865"/>
    <lineage>
        <taxon>Bacteria</taxon>
        <taxon>Bacillati</taxon>
        <taxon>Actinomycetota</taxon>
        <taxon>Actinomycetes</taxon>
        <taxon>Kitasatosporales</taxon>
        <taxon>Streptomycetaceae</taxon>
        <taxon>Allostreptomyces</taxon>
    </lineage>
</organism>
<keyword evidence="1" id="KW-0472">Membrane</keyword>
<gene>
    <name evidence="2" type="ORF">FHU37_002512</name>
</gene>
<proteinExistence type="predicted"/>
<keyword evidence="1" id="KW-1133">Transmembrane helix</keyword>
<sequence length="76" mass="8139">MTAVHRLLTTLGRLQFALMLAGVAWLLGYQPGPIGRTALAVAVALLLAPDATGRAARRHPWSLRRRTAEPVGEVAL</sequence>
<comment type="caution">
    <text evidence="2">The sequence shown here is derived from an EMBL/GenBank/DDBJ whole genome shotgun (WGS) entry which is preliminary data.</text>
</comment>
<evidence type="ECO:0000256" key="1">
    <source>
        <dbReference type="SAM" id="Phobius"/>
    </source>
</evidence>
<dbReference type="EMBL" id="JACBZD010000001">
    <property type="protein sequence ID" value="NYI05569.1"/>
    <property type="molecule type" value="Genomic_DNA"/>
</dbReference>
<feature type="transmembrane region" description="Helical" evidence="1">
    <location>
        <begin position="7"/>
        <end position="28"/>
    </location>
</feature>
<protein>
    <submittedName>
        <fullName evidence="2">Uncharacterized protein</fullName>
    </submittedName>
</protein>
<keyword evidence="3" id="KW-1185">Reference proteome</keyword>
<evidence type="ECO:0000313" key="3">
    <source>
        <dbReference type="Proteomes" id="UP000567795"/>
    </source>
</evidence>